<organism evidence="2 3">
    <name type="scientific">Phanerochaete sordida</name>
    <dbReference type="NCBI Taxonomy" id="48140"/>
    <lineage>
        <taxon>Eukaryota</taxon>
        <taxon>Fungi</taxon>
        <taxon>Dikarya</taxon>
        <taxon>Basidiomycota</taxon>
        <taxon>Agaricomycotina</taxon>
        <taxon>Agaricomycetes</taxon>
        <taxon>Polyporales</taxon>
        <taxon>Phanerochaetaceae</taxon>
        <taxon>Phanerochaete</taxon>
    </lineage>
</organism>
<feature type="compositionally biased region" description="Polar residues" evidence="1">
    <location>
        <begin position="16"/>
        <end position="25"/>
    </location>
</feature>
<feature type="region of interest" description="Disordered" evidence="1">
    <location>
        <begin position="72"/>
        <end position="91"/>
    </location>
</feature>
<feature type="compositionally biased region" description="Pro residues" evidence="1">
    <location>
        <begin position="156"/>
        <end position="174"/>
    </location>
</feature>
<evidence type="ECO:0000256" key="1">
    <source>
        <dbReference type="SAM" id="MobiDB-lite"/>
    </source>
</evidence>
<evidence type="ECO:0000313" key="3">
    <source>
        <dbReference type="Proteomes" id="UP000703269"/>
    </source>
</evidence>
<feature type="region of interest" description="Disordered" evidence="1">
    <location>
        <begin position="99"/>
        <end position="135"/>
    </location>
</feature>
<gene>
    <name evidence="2" type="ORF">PsYK624_027760</name>
</gene>
<sequence>MAQEESAPPEDRVTTHGPQDTTAPDAQTPPLPHPADQDPARAATADTPPASPRAPPAARSATTPHRLARAISYILAQPDPRERARESCRAHTNAVLRRAGVALEGRTARRTRRPRDGEHAPSVEQVLRRGGLETRGVTGPVLSAAAAAVGEAGVQPPEPRTPPPRVPPPPPEPHPVYQAAEYVSNGVFALGYALSQMRDVEG</sequence>
<dbReference type="Proteomes" id="UP000703269">
    <property type="component" value="Unassembled WGS sequence"/>
</dbReference>
<feature type="compositionally biased region" description="Basic and acidic residues" evidence="1">
    <location>
        <begin position="79"/>
        <end position="89"/>
    </location>
</feature>
<dbReference type="AlphaFoldDB" id="A0A9P3L924"/>
<name>A0A9P3L924_9APHY</name>
<keyword evidence="3" id="KW-1185">Reference proteome</keyword>
<feature type="region of interest" description="Disordered" evidence="1">
    <location>
        <begin position="147"/>
        <end position="174"/>
    </location>
</feature>
<protein>
    <submittedName>
        <fullName evidence="2">Uncharacterized protein</fullName>
    </submittedName>
</protein>
<reference evidence="2 3" key="1">
    <citation type="submission" date="2021-08" db="EMBL/GenBank/DDBJ databases">
        <title>Draft Genome Sequence of Phanerochaete sordida strain YK-624.</title>
        <authorList>
            <person name="Mori T."/>
            <person name="Dohra H."/>
            <person name="Suzuki T."/>
            <person name="Kawagishi H."/>
            <person name="Hirai H."/>
        </authorList>
    </citation>
    <scope>NUCLEOTIDE SEQUENCE [LARGE SCALE GENOMIC DNA]</scope>
    <source>
        <strain evidence="2 3">YK-624</strain>
    </source>
</reference>
<dbReference type="EMBL" id="BPQB01000004">
    <property type="protein sequence ID" value="GJE86695.1"/>
    <property type="molecule type" value="Genomic_DNA"/>
</dbReference>
<comment type="caution">
    <text evidence="2">The sequence shown here is derived from an EMBL/GenBank/DDBJ whole genome shotgun (WGS) entry which is preliminary data.</text>
</comment>
<feature type="compositionally biased region" description="Basic and acidic residues" evidence="1">
    <location>
        <begin position="114"/>
        <end position="132"/>
    </location>
</feature>
<feature type="region of interest" description="Disordered" evidence="1">
    <location>
        <begin position="1"/>
        <end position="66"/>
    </location>
</feature>
<accession>A0A9P3L924</accession>
<evidence type="ECO:0000313" key="2">
    <source>
        <dbReference type="EMBL" id="GJE86695.1"/>
    </source>
</evidence>
<proteinExistence type="predicted"/>